<evidence type="ECO:0000256" key="2">
    <source>
        <dbReference type="ARBA" id="ARBA00023002"/>
    </source>
</evidence>
<dbReference type="AlphaFoldDB" id="A0A4S4AXW4"/>
<name>A0A4S4AXW4_9RHOO</name>
<comment type="similarity">
    <text evidence="1">Belongs to the NAD(P)H dehydrogenase (quinone) family.</text>
</comment>
<dbReference type="PANTHER" id="PTHR10204:SF34">
    <property type="entry name" value="NAD(P)H DEHYDROGENASE [QUINONE] 1 ISOFORM 1"/>
    <property type="match status" value="1"/>
</dbReference>
<evidence type="ECO:0000256" key="1">
    <source>
        <dbReference type="ARBA" id="ARBA00006252"/>
    </source>
</evidence>
<dbReference type="GO" id="GO:0005829">
    <property type="term" value="C:cytosol"/>
    <property type="evidence" value="ECO:0007669"/>
    <property type="project" value="TreeGrafter"/>
</dbReference>
<dbReference type="PANTHER" id="PTHR10204">
    <property type="entry name" value="NAD P H OXIDOREDUCTASE-RELATED"/>
    <property type="match status" value="1"/>
</dbReference>
<comment type="caution">
    <text evidence="4">The sequence shown here is derived from an EMBL/GenBank/DDBJ whole genome shotgun (WGS) entry which is preliminary data.</text>
</comment>
<organism evidence="4 5">
    <name type="scientific">Pseudothauera nasutitermitis</name>
    <dbReference type="NCBI Taxonomy" id="2565930"/>
    <lineage>
        <taxon>Bacteria</taxon>
        <taxon>Pseudomonadati</taxon>
        <taxon>Pseudomonadota</taxon>
        <taxon>Betaproteobacteria</taxon>
        <taxon>Rhodocyclales</taxon>
        <taxon>Zoogloeaceae</taxon>
        <taxon>Pseudothauera</taxon>
    </lineage>
</organism>
<feature type="domain" description="Flavodoxin-like fold" evidence="3">
    <location>
        <begin position="1"/>
        <end position="207"/>
    </location>
</feature>
<dbReference type="SUPFAM" id="SSF52218">
    <property type="entry name" value="Flavoproteins"/>
    <property type="match status" value="1"/>
</dbReference>
<proteinExistence type="inferred from homology"/>
<keyword evidence="5" id="KW-1185">Reference proteome</keyword>
<dbReference type="InterPro" id="IPR051545">
    <property type="entry name" value="NAD(P)H_dehydrogenase_qn"/>
</dbReference>
<sequence>MKVFIVHAHPEPQSFCTAMKSAAVEIFERQGHEVQVSDLYAMGFQPVASTADFGDRADPDYCVYALEQRHGVDTGTLGADIRAELDKLLWCELLVLVFPLFWFSTPAMLKGWIDRVFVSGRVYGGKRFYDRGGLVGRRALVGLTLGGQEHMFGPQGIHGPLEGMLKHLLQGTLAYAGLQVLPPFVGWHVPYITDEARRQLLAAWEHRLRSVQDDTPLRFPSLADYDDRLRPLSVPVA</sequence>
<dbReference type="Pfam" id="PF02525">
    <property type="entry name" value="Flavodoxin_2"/>
    <property type="match status" value="1"/>
</dbReference>
<dbReference type="Gene3D" id="3.40.50.360">
    <property type="match status" value="1"/>
</dbReference>
<evidence type="ECO:0000313" key="4">
    <source>
        <dbReference type="EMBL" id="THF64924.1"/>
    </source>
</evidence>
<reference evidence="4 5" key="1">
    <citation type="submission" date="2019-04" db="EMBL/GenBank/DDBJ databases">
        <title>Azoarcus nasutitermitis sp. nov. isolated from termite nest.</title>
        <authorList>
            <person name="Lin S.-Y."/>
            <person name="Hameed A."/>
            <person name="Hsu Y.-H."/>
            <person name="Young C.-C."/>
        </authorList>
    </citation>
    <scope>NUCLEOTIDE SEQUENCE [LARGE SCALE GENOMIC DNA]</scope>
    <source>
        <strain evidence="4 5">CC-YHH838</strain>
    </source>
</reference>
<gene>
    <name evidence="4" type="ORF">E6C76_12905</name>
</gene>
<dbReference type="OrthoDB" id="9798454at2"/>
<evidence type="ECO:0000259" key="3">
    <source>
        <dbReference type="Pfam" id="PF02525"/>
    </source>
</evidence>
<dbReference type="Proteomes" id="UP000308430">
    <property type="component" value="Unassembled WGS sequence"/>
</dbReference>
<accession>A0A4S4AXW4</accession>
<dbReference type="EMBL" id="SSOC01000004">
    <property type="protein sequence ID" value="THF64924.1"/>
    <property type="molecule type" value="Genomic_DNA"/>
</dbReference>
<evidence type="ECO:0000313" key="5">
    <source>
        <dbReference type="Proteomes" id="UP000308430"/>
    </source>
</evidence>
<dbReference type="InterPro" id="IPR029039">
    <property type="entry name" value="Flavoprotein-like_sf"/>
</dbReference>
<keyword evidence="2" id="KW-0560">Oxidoreductase</keyword>
<dbReference type="GO" id="GO:0003955">
    <property type="term" value="F:NAD(P)H dehydrogenase (quinone) activity"/>
    <property type="evidence" value="ECO:0007669"/>
    <property type="project" value="TreeGrafter"/>
</dbReference>
<dbReference type="InterPro" id="IPR003680">
    <property type="entry name" value="Flavodoxin_fold"/>
</dbReference>
<dbReference type="RefSeq" id="WP_136348617.1">
    <property type="nucleotide sequence ID" value="NZ_SSOC01000004.1"/>
</dbReference>
<protein>
    <submittedName>
        <fullName evidence="4">NAD(P)H-dependent oxidoreductase</fullName>
    </submittedName>
</protein>